<dbReference type="InterPro" id="IPR023827">
    <property type="entry name" value="Peptidase_S8_Asp-AS"/>
</dbReference>
<feature type="coiled-coil region" evidence="6">
    <location>
        <begin position="756"/>
        <end position="797"/>
    </location>
</feature>
<name>A0A7C5TIT7_9CREN</name>
<dbReference type="PANTHER" id="PTHR43806:SF11">
    <property type="entry name" value="CEREVISIN-RELATED"/>
    <property type="match status" value="1"/>
</dbReference>
<dbReference type="PRINTS" id="PR00723">
    <property type="entry name" value="SUBTILISIN"/>
</dbReference>
<dbReference type="SUPFAM" id="SSF52743">
    <property type="entry name" value="Subtilisin-like"/>
    <property type="match status" value="1"/>
</dbReference>
<dbReference type="PROSITE" id="PS00137">
    <property type="entry name" value="SUBTILASE_HIS"/>
    <property type="match status" value="1"/>
</dbReference>
<evidence type="ECO:0000259" key="8">
    <source>
        <dbReference type="Pfam" id="PF00082"/>
    </source>
</evidence>
<feature type="transmembrane region" description="Helical" evidence="7">
    <location>
        <begin position="826"/>
        <end position="846"/>
    </location>
</feature>
<dbReference type="InterPro" id="IPR023828">
    <property type="entry name" value="Peptidase_S8_Ser-AS"/>
</dbReference>
<evidence type="ECO:0000256" key="6">
    <source>
        <dbReference type="SAM" id="Coils"/>
    </source>
</evidence>
<keyword evidence="7" id="KW-0472">Membrane</keyword>
<dbReference type="PANTHER" id="PTHR43806">
    <property type="entry name" value="PEPTIDASE S8"/>
    <property type="match status" value="1"/>
</dbReference>
<evidence type="ECO:0000256" key="5">
    <source>
        <dbReference type="RuleBase" id="RU003355"/>
    </source>
</evidence>
<keyword evidence="7" id="KW-1133">Transmembrane helix</keyword>
<dbReference type="Gene3D" id="1.20.5.170">
    <property type="match status" value="1"/>
</dbReference>
<sequence length="849" mass="93479">MSCIKNQNHVSAVILAALIVLYIANYIAISTAYAFQQYEELLLIYPPNYDIYQLTGFGCSIERIFTKFNIALALCPAKTMYIVRELGLEAIPNFNISLDATFNSFKIYRSVNQIGAEEKDIPFAWSWAVSRVNADIAWRYLGVSGYGATIAILDTGIDPTHPLLYNKLRGWIEFDRKGRPVCSNPRDTYGHGTWVASIAAGGDTSTYIFGVAPYANILAALVLPGGYGTAAQVLAGLEWSLDPYNCTGGKLGIKPDVVSMSFGAAANYSNIFLQAISRLIESGIVPVAAIGNSGPHTTSNPGNIWGVIGVGATDFDNEVAWFSSYEDVEWPEPPSTWPFKELYPKIYRKPDIVAPGIDVPGAFPGGLLAIGSGTSASTPIVAGVAAMVSRILASKGFSGVKLVEEVYDILTSTTTSINVTGSGYGLVNAFKAVSKALDRRVNVVEVKVEPSTSTLWEEVNIDVKGIVEGIELSIYIAGVEVYRGIYRLNQPIKVRIPPTHIGGNDVVVIDRGGIYYGEALISIYPTIYVMPRNTSVGRPINIAVSGLGIADLIIIYIENNILTLDIANLRGSYLSQLFTPYLPQGRYNVLLVDLSTPNIRLSTSIDIVSEAVKNVTQIINRTEIYNYTNIVKEYTALPMTINIKQYYIFNATDYIDIASAYPNITIVNAIFRSIDNKKTSYSVINITEISSGVYRIWFKVDALEPINEIDGVIYIKMYIGDNEIVYPAPIKLLLEDPVKTDIRDVEKRLYHLNSSVVDLNIKMQNISENVKRILNNLSETSNRVDKLDINIANIERNISSYGYTASYVSRKLNDIENNIDFITTSLYTAFALSITSLAIAIIFTIYRRK</sequence>
<keyword evidence="6" id="KW-0175">Coiled coil</keyword>
<proteinExistence type="inferred from homology"/>
<dbReference type="AlphaFoldDB" id="A0A7C5TIT7"/>
<keyword evidence="3 5" id="KW-0378">Hydrolase</keyword>
<organism evidence="9">
    <name type="scientific">Ignisphaera aggregans</name>
    <dbReference type="NCBI Taxonomy" id="334771"/>
    <lineage>
        <taxon>Archaea</taxon>
        <taxon>Thermoproteota</taxon>
        <taxon>Thermoprotei</taxon>
        <taxon>Desulfurococcales</taxon>
        <taxon>Desulfurococcaceae</taxon>
        <taxon>Ignisphaera</taxon>
    </lineage>
</organism>
<protein>
    <recommendedName>
        <fullName evidence="8">Peptidase S8/S53 domain-containing protein</fullName>
    </recommendedName>
</protein>
<evidence type="ECO:0000256" key="1">
    <source>
        <dbReference type="ARBA" id="ARBA00011073"/>
    </source>
</evidence>
<feature type="domain" description="Peptidase S8/S53" evidence="8">
    <location>
        <begin position="146"/>
        <end position="390"/>
    </location>
</feature>
<evidence type="ECO:0000256" key="7">
    <source>
        <dbReference type="SAM" id="Phobius"/>
    </source>
</evidence>
<dbReference type="Gene3D" id="3.40.50.200">
    <property type="entry name" value="Peptidase S8/S53 domain"/>
    <property type="match status" value="1"/>
</dbReference>
<dbReference type="Pfam" id="PF00082">
    <property type="entry name" value="Peptidase_S8"/>
    <property type="match status" value="1"/>
</dbReference>
<dbReference type="GO" id="GO:0006508">
    <property type="term" value="P:proteolysis"/>
    <property type="evidence" value="ECO:0007669"/>
    <property type="project" value="UniProtKB-KW"/>
</dbReference>
<reference evidence="9" key="1">
    <citation type="journal article" date="2020" name="mSystems">
        <title>Genome- and Community-Level Interaction Insights into Carbon Utilization and Element Cycling Functions of Hydrothermarchaeota in Hydrothermal Sediment.</title>
        <authorList>
            <person name="Zhou Z."/>
            <person name="Liu Y."/>
            <person name="Xu W."/>
            <person name="Pan J."/>
            <person name="Luo Z.H."/>
            <person name="Li M."/>
        </authorList>
    </citation>
    <scope>NUCLEOTIDE SEQUENCE [LARGE SCALE GENOMIC DNA]</scope>
    <source>
        <strain evidence="9">SpSt-1121</strain>
    </source>
</reference>
<feature type="transmembrane region" description="Helical" evidence="7">
    <location>
        <begin position="12"/>
        <end position="35"/>
    </location>
</feature>
<evidence type="ECO:0000313" key="9">
    <source>
        <dbReference type="EMBL" id="HHP82156.1"/>
    </source>
</evidence>
<comment type="similarity">
    <text evidence="1 5">Belongs to the peptidase S8 family.</text>
</comment>
<dbReference type="PROSITE" id="PS51892">
    <property type="entry name" value="SUBTILASE"/>
    <property type="match status" value="1"/>
</dbReference>
<gene>
    <name evidence="9" type="ORF">ENM84_05770</name>
</gene>
<keyword evidence="4 5" id="KW-0720">Serine protease</keyword>
<comment type="caution">
    <text evidence="9">The sequence shown here is derived from an EMBL/GenBank/DDBJ whole genome shotgun (WGS) entry which is preliminary data.</text>
</comment>
<keyword evidence="2 5" id="KW-0645">Protease</keyword>
<keyword evidence="7" id="KW-0812">Transmembrane</keyword>
<dbReference type="InterPro" id="IPR015500">
    <property type="entry name" value="Peptidase_S8_subtilisin-rel"/>
</dbReference>
<dbReference type="EMBL" id="DRZI01000248">
    <property type="protein sequence ID" value="HHP82156.1"/>
    <property type="molecule type" value="Genomic_DNA"/>
</dbReference>
<evidence type="ECO:0000256" key="2">
    <source>
        <dbReference type="ARBA" id="ARBA00022670"/>
    </source>
</evidence>
<accession>A0A7C5TIT7</accession>
<dbReference type="InterPro" id="IPR050131">
    <property type="entry name" value="Peptidase_S8_subtilisin-like"/>
</dbReference>
<dbReference type="InterPro" id="IPR036852">
    <property type="entry name" value="Peptidase_S8/S53_dom_sf"/>
</dbReference>
<evidence type="ECO:0000256" key="4">
    <source>
        <dbReference type="ARBA" id="ARBA00022825"/>
    </source>
</evidence>
<dbReference type="GO" id="GO:0004252">
    <property type="term" value="F:serine-type endopeptidase activity"/>
    <property type="evidence" value="ECO:0007669"/>
    <property type="project" value="InterPro"/>
</dbReference>
<dbReference type="InterPro" id="IPR000209">
    <property type="entry name" value="Peptidase_S8/S53_dom"/>
</dbReference>
<dbReference type="PROSITE" id="PS00138">
    <property type="entry name" value="SUBTILASE_SER"/>
    <property type="match status" value="1"/>
</dbReference>
<evidence type="ECO:0000256" key="3">
    <source>
        <dbReference type="ARBA" id="ARBA00022801"/>
    </source>
</evidence>
<dbReference type="PROSITE" id="PS00136">
    <property type="entry name" value="SUBTILASE_ASP"/>
    <property type="match status" value="1"/>
</dbReference>
<dbReference type="InterPro" id="IPR022398">
    <property type="entry name" value="Peptidase_S8_His-AS"/>
</dbReference>